<evidence type="ECO:0000256" key="1">
    <source>
        <dbReference type="SAM" id="Phobius"/>
    </source>
</evidence>
<evidence type="ECO:0000313" key="2">
    <source>
        <dbReference type="EMBL" id="CAG2003710.1"/>
    </source>
</evidence>
<keyword evidence="1" id="KW-1133">Transmembrane helix</keyword>
<dbReference type="EMBL" id="CAAKMV010000170">
    <property type="protein sequence ID" value="VIO62978.1"/>
    <property type="molecule type" value="Genomic_DNA"/>
</dbReference>
<feature type="transmembrane region" description="Helical" evidence="1">
    <location>
        <begin position="99"/>
        <end position="119"/>
    </location>
</feature>
<reference evidence="3" key="1">
    <citation type="submission" date="2019-04" db="EMBL/GenBank/DDBJ databases">
        <authorList>
            <person name="Melise S."/>
            <person name="Noan J."/>
            <person name="Okalmin O."/>
        </authorList>
    </citation>
    <scope>NUCLEOTIDE SEQUENCE</scope>
    <source>
        <strain evidence="3">FN9</strain>
    </source>
</reference>
<gene>
    <name evidence="3" type="ORF">FUG_LOCUS509912</name>
    <name evidence="2" type="ORF">MDCFG202_LOCUS494682</name>
</gene>
<feature type="transmembrane region" description="Helical" evidence="1">
    <location>
        <begin position="29"/>
        <end position="51"/>
    </location>
</feature>
<sequence length="147" mass="15890">MLRPYLGAISLVLAALAGRNETSSVAEAILMGSAMAAITAITISTMLRFTLHRSKPYFRRIDLIVGSVPLFLIDITVVATLIGLLMWCTSNLSAGFATYMGIWVSVLIALMMAAAAWAWKKILSSIYRGDFNTVETNNVAGCGQVRK</sequence>
<dbReference type="Proteomes" id="UP000746612">
    <property type="component" value="Unassembled WGS sequence"/>
</dbReference>
<proteinExistence type="predicted"/>
<keyword evidence="1" id="KW-0812">Transmembrane</keyword>
<keyword evidence="1" id="KW-0472">Membrane</keyword>
<accession>A0A4E9EIT1</accession>
<organism evidence="3">
    <name type="scientific">Gibberella zeae</name>
    <name type="common">Wheat head blight fungus</name>
    <name type="synonym">Fusarium graminearum</name>
    <dbReference type="NCBI Taxonomy" id="5518"/>
    <lineage>
        <taxon>Eukaryota</taxon>
        <taxon>Fungi</taxon>
        <taxon>Dikarya</taxon>
        <taxon>Ascomycota</taxon>
        <taxon>Pezizomycotina</taxon>
        <taxon>Sordariomycetes</taxon>
        <taxon>Hypocreomycetidae</taxon>
        <taxon>Hypocreales</taxon>
        <taxon>Nectriaceae</taxon>
        <taxon>Fusarium</taxon>
    </lineage>
</organism>
<dbReference type="EMBL" id="CAJPIJ010000176">
    <property type="protein sequence ID" value="CAG2003710.1"/>
    <property type="molecule type" value="Genomic_DNA"/>
</dbReference>
<reference evidence="2" key="2">
    <citation type="submission" date="2021-03" db="EMBL/GenBank/DDBJ databases">
        <authorList>
            <person name="Alouane T."/>
            <person name="Langin T."/>
            <person name="Bonhomme L."/>
        </authorList>
    </citation>
    <scope>NUCLEOTIDE SEQUENCE</scope>
    <source>
        <strain evidence="2">MDC_Fg202</strain>
    </source>
</reference>
<protein>
    <submittedName>
        <fullName evidence="3">Uncharacterized protein</fullName>
    </submittedName>
</protein>
<evidence type="ECO:0000313" key="3">
    <source>
        <dbReference type="EMBL" id="VIO62978.1"/>
    </source>
</evidence>
<name>A0A4E9EIT1_GIBZA</name>
<dbReference type="AlphaFoldDB" id="A0A4E9EIT1"/>
<feature type="transmembrane region" description="Helical" evidence="1">
    <location>
        <begin position="63"/>
        <end position="87"/>
    </location>
</feature>